<sequence>MLKNKGKKLHHQGTTFTKGHQGKAIRIMPFLVNLCVLGVLVVKHLNLSFN</sequence>
<dbReference type="Proteomes" id="UP000886602">
    <property type="component" value="Unassembled WGS sequence"/>
</dbReference>
<dbReference type="AlphaFoldDB" id="A0A9D7F5W5"/>
<keyword evidence="1" id="KW-0472">Membrane</keyword>
<evidence type="ECO:0000256" key="1">
    <source>
        <dbReference type="SAM" id="Phobius"/>
    </source>
</evidence>
<accession>A0A9D7F5W5</accession>
<dbReference type="EMBL" id="JADJNC010000008">
    <property type="protein sequence ID" value="MBK7422572.1"/>
    <property type="molecule type" value="Genomic_DNA"/>
</dbReference>
<evidence type="ECO:0000313" key="3">
    <source>
        <dbReference type="Proteomes" id="UP000886602"/>
    </source>
</evidence>
<comment type="caution">
    <text evidence="2">The sequence shown here is derived from an EMBL/GenBank/DDBJ whole genome shotgun (WGS) entry which is preliminary data.</text>
</comment>
<reference evidence="2" key="1">
    <citation type="submission" date="2020-10" db="EMBL/GenBank/DDBJ databases">
        <title>Connecting structure to function with the recovery of over 1000 high-quality activated sludge metagenome-assembled genomes encoding full-length rRNA genes using long-read sequencing.</title>
        <authorList>
            <person name="Singleton C.M."/>
            <person name="Petriglieri F."/>
            <person name="Kristensen J.M."/>
            <person name="Kirkegaard R.H."/>
            <person name="Michaelsen T.Y."/>
            <person name="Andersen M.H."/>
            <person name="Karst S.M."/>
            <person name="Dueholm M.S."/>
            <person name="Nielsen P.H."/>
            <person name="Albertsen M."/>
        </authorList>
    </citation>
    <scope>NUCLEOTIDE SEQUENCE</scope>
    <source>
        <strain evidence="2">EsbW_18-Q3-R4-48_MAXAC.044</strain>
    </source>
</reference>
<keyword evidence="1" id="KW-0812">Transmembrane</keyword>
<feature type="transmembrane region" description="Helical" evidence="1">
    <location>
        <begin position="27"/>
        <end position="45"/>
    </location>
</feature>
<organism evidence="2 3">
    <name type="scientific">Candidatus Propionivibrio dominans</name>
    <dbReference type="NCBI Taxonomy" id="2954373"/>
    <lineage>
        <taxon>Bacteria</taxon>
        <taxon>Pseudomonadati</taxon>
        <taxon>Pseudomonadota</taxon>
        <taxon>Betaproteobacteria</taxon>
        <taxon>Rhodocyclales</taxon>
        <taxon>Rhodocyclaceae</taxon>
        <taxon>Propionivibrio</taxon>
    </lineage>
</organism>
<protein>
    <submittedName>
        <fullName evidence="2">Uncharacterized protein</fullName>
    </submittedName>
</protein>
<proteinExistence type="predicted"/>
<evidence type="ECO:0000313" key="2">
    <source>
        <dbReference type="EMBL" id="MBK7422572.1"/>
    </source>
</evidence>
<keyword evidence="1" id="KW-1133">Transmembrane helix</keyword>
<gene>
    <name evidence="2" type="ORF">IPJ48_05450</name>
</gene>
<name>A0A9D7F5W5_9RHOO</name>